<dbReference type="PANTHER" id="PTHR33877:SF2">
    <property type="entry name" value="OS07G0170200 PROTEIN"/>
    <property type="match status" value="1"/>
</dbReference>
<dbReference type="InterPro" id="IPR002711">
    <property type="entry name" value="HNH"/>
</dbReference>
<protein>
    <submittedName>
        <fullName evidence="2">HNH endonuclease</fullName>
    </submittedName>
</protein>
<dbReference type="Proteomes" id="UP001614391">
    <property type="component" value="Unassembled WGS sequence"/>
</dbReference>
<organism evidence="2 3">
    <name type="scientific">Streptomyces bikiniensis</name>
    <dbReference type="NCBI Taxonomy" id="1896"/>
    <lineage>
        <taxon>Bacteria</taxon>
        <taxon>Bacillati</taxon>
        <taxon>Actinomycetota</taxon>
        <taxon>Actinomycetes</taxon>
        <taxon>Kitasatosporales</taxon>
        <taxon>Streptomycetaceae</taxon>
        <taxon>Streptomyces</taxon>
    </lineage>
</organism>
<dbReference type="InterPro" id="IPR052892">
    <property type="entry name" value="NA-targeting_endonuclease"/>
</dbReference>
<feature type="domain" description="HNH nuclease" evidence="1">
    <location>
        <begin position="50"/>
        <end position="99"/>
    </location>
</feature>
<accession>A0ABW8CRE1</accession>
<dbReference type="SMART" id="SM00507">
    <property type="entry name" value="HNHc"/>
    <property type="match status" value="1"/>
</dbReference>
<evidence type="ECO:0000313" key="2">
    <source>
        <dbReference type="EMBL" id="MFI9120130.1"/>
    </source>
</evidence>
<name>A0ABW8CRE1_STRBI</name>
<dbReference type="GO" id="GO:0004519">
    <property type="term" value="F:endonuclease activity"/>
    <property type="evidence" value="ECO:0007669"/>
    <property type="project" value="UniProtKB-KW"/>
</dbReference>
<keyword evidence="2" id="KW-0378">Hydrolase</keyword>
<evidence type="ECO:0000313" key="3">
    <source>
        <dbReference type="Proteomes" id="UP001614391"/>
    </source>
</evidence>
<gene>
    <name evidence="2" type="ORF">ACIGW0_12160</name>
</gene>
<comment type="caution">
    <text evidence="2">The sequence shown here is derived from an EMBL/GenBank/DDBJ whole genome shotgun (WGS) entry which is preliminary data.</text>
</comment>
<keyword evidence="2" id="KW-0255">Endonuclease</keyword>
<dbReference type="Gene3D" id="1.10.30.50">
    <property type="match status" value="1"/>
</dbReference>
<dbReference type="RefSeq" id="WP_399613836.1">
    <property type="nucleotide sequence ID" value="NZ_JBITYT010000005.1"/>
</dbReference>
<dbReference type="EMBL" id="JBITYT010000005">
    <property type="protein sequence ID" value="MFI9120130.1"/>
    <property type="molecule type" value="Genomic_DNA"/>
</dbReference>
<evidence type="ECO:0000259" key="1">
    <source>
        <dbReference type="SMART" id="SM00507"/>
    </source>
</evidence>
<proteinExistence type="predicted"/>
<dbReference type="CDD" id="cd00085">
    <property type="entry name" value="HNHc"/>
    <property type="match status" value="1"/>
</dbReference>
<keyword evidence="2" id="KW-0540">Nuclease</keyword>
<keyword evidence="3" id="KW-1185">Reference proteome</keyword>
<dbReference type="InterPro" id="IPR003615">
    <property type="entry name" value="HNH_nuc"/>
</dbReference>
<dbReference type="Pfam" id="PF01844">
    <property type="entry name" value="HNH"/>
    <property type="match status" value="1"/>
</dbReference>
<reference evidence="2 3" key="1">
    <citation type="submission" date="2024-10" db="EMBL/GenBank/DDBJ databases">
        <title>The Natural Products Discovery Center: Release of the First 8490 Sequenced Strains for Exploring Actinobacteria Biosynthetic Diversity.</title>
        <authorList>
            <person name="Kalkreuter E."/>
            <person name="Kautsar S.A."/>
            <person name="Yang D."/>
            <person name="Bader C.D."/>
            <person name="Teijaro C.N."/>
            <person name="Fluegel L."/>
            <person name="Davis C.M."/>
            <person name="Simpson J.R."/>
            <person name="Lauterbach L."/>
            <person name="Steele A.D."/>
            <person name="Gui C."/>
            <person name="Meng S."/>
            <person name="Li G."/>
            <person name="Viehrig K."/>
            <person name="Ye F."/>
            <person name="Su P."/>
            <person name="Kiefer A.F."/>
            <person name="Nichols A."/>
            <person name="Cepeda A.J."/>
            <person name="Yan W."/>
            <person name="Fan B."/>
            <person name="Jiang Y."/>
            <person name="Adhikari A."/>
            <person name="Zheng C.-J."/>
            <person name="Schuster L."/>
            <person name="Cowan T.M."/>
            <person name="Smanski M.J."/>
            <person name="Chevrette M.G."/>
            <person name="De Carvalho L.P.S."/>
            <person name="Shen B."/>
        </authorList>
    </citation>
    <scope>NUCLEOTIDE SEQUENCE [LARGE SCALE GENOMIC DNA]</scope>
    <source>
        <strain evidence="2 3">NPDC053346</strain>
    </source>
</reference>
<dbReference type="PANTHER" id="PTHR33877">
    <property type="entry name" value="SLL1193 PROTEIN"/>
    <property type="match status" value="1"/>
</dbReference>
<sequence>MSMCSRCKRLFPLGSRCVPCAKARAKRNEQKRQHTRPSPWARGYNTDYLKARAAILAADPLCALCYSRPATTADHIVPLSRGGTNDIENLRPACGPCNFSRGNRTA</sequence>